<comment type="similarity">
    <text evidence="7">Belongs to the binding-protein-dependent transport system permease family.</text>
</comment>
<dbReference type="Pfam" id="PF00528">
    <property type="entry name" value="BPD_transp_1"/>
    <property type="match status" value="1"/>
</dbReference>
<dbReference type="OrthoDB" id="9783218at2"/>
<feature type="transmembrane region" description="Helical" evidence="7">
    <location>
        <begin position="273"/>
        <end position="298"/>
    </location>
</feature>
<proteinExistence type="inferred from homology"/>
<accession>A0A0H4W5M1</accession>
<dbReference type="PANTHER" id="PTHR43386:SF1">
    <property type="entry name" value="D,D-DIPEPTIDE TRANSPORT SYSTEM PERMEASE PROTEIN DDPC-RELATED"/>
    <property type="match status" value="1"/>
</dbReference>
<sequence length="356" mass="38619">MMAARALLQPFSADKVNWAVLWLALFTLAAGGAHLYLSWGGQLLANPDQAYAGPFQNSLFLLGTDQLGRDVLSYLLLSCRTAWLLVFPPLIGATLLGVTTGTAAALVGNDKFKLRVSDLISFGLTLLLGLLFYPMFQWGTEKTLGNGAFSVLAYLCTFLVIGFVLLSQLLKNLLGGAKTFALPVDAALQKIIEVWSTFPKLLLLLLLTTFTPFSILTLMGWICATYWVLPARVARASVLQLKQEAFFEATTSLGLPFQRVLVNHLWPSLKGPVITNFCFAASGLMGIGSTLAYLGIGLPADVPSWGKMLASARLSLEAWWLFAFPALLLLITIFSLQAMGNKYSSSKTANSVTNHQ</sequence>
<feature type="transmembrane region" description="Helical" evidence="7">
    <location>
        <begin position="20"/>
        <end position="39"/>
    </location>
</feature>
<comment type="subcellular location">
    <subcellularLocation>
        <location evidence="1 7">Cell membrane</location>
        <topology evidence="1 7">Multi-pass membrane protein</topology>
    </subcellularLocation>
</comment>
<reference evidence="9 10" key="1">
    <citation type="submission" date="2015-01" db="EMBL/GenBank/DDBJ databases">
        <title>Rufibacter sp./DG31D/ whole genome sequencing.</title>
        <authorList>
            <person name="Kim M.K."/>
            <person name="Srinivasan S."/>
            <person name="Lee J.-J."/>
        </authorList>
    </citation>
    <scope>NUCLEOTIDE SEQUENCE [LARGE SCALE GENOMIC DNA]</scope>
    <source>
        <strain evidence="9 10">DG31D</strain>
    </source>
</reference>
<feature type="transmembrane region" description="Helical" evidence="7">
    <location>
        <begin position="82"/>
        <end position="107"/>
    </location>
</feature>
<evidence type="ECO:0000256" key="6">
    <source>
        <dbReference type="ARBA" id="ARBA00023136"/>
    </source>
</evidence>
<evidence type="ECO:0000256" key="1">
    <source>
        <dbReference type="ARBA" id="ARBA00004651"/>
    </source>
</evidence>
<dbReference type="GO" id="GO:0015031">
    <property type="term" value="P:protein transport"/>
    <property type="evidence" value="ECO:0007669"/>
    <property type="project" value="UniProtKB-KW"/>
</dbReference>
<evidence type="ECO:0000259" key="8">
    <source>
        <dbReference type="PROSITE" id="PS50928"/>
    </source>
</evidence>
<feature type="transmembrane region" description="Helical" evidence="7">
    <location>
        <begin position="318"/>
        <end position="336"/>
    </location>
</feature>
<feature type="transmembrane region" description="Helical" evidence="7">
    <location>
        <begin position="119"/>
        <end position="136"/>
    </location>
</feature>
<dbReference type="AlphaFoldDB" id="A0A0H4W5M1"/>
<dbReference type="GO" id="GO:0015833">
    <property type="term" value="P:peptide transport"/>
    <property type="evidence" value="ECO:0007669"/>
    <property type="project" value="UniProtKB-KW"/>
</dbReference>
<dbReference type="STRING" id="1379910.TH63_08695"/>
<dbReference type="EMBL" id="CP010777">
    <property type="protein sequence ID" value="AKQ45711.1"/>
    <property type="molecule type" value="Genomic_DNA"/>
</dbReference>
<dbReference type="Gene3D" id="1.10.3720.10">
    <property type="entry name" value="MetI-like"/>
    <property type="match status" value="1"/>
</dbReference>
<dbReference type="GO" id="GO:0055085">
    <property type="term" value="P:transmembrane transport"/>
    <property type="evidence" value="ECO:0007669"/>
    <property type="project" value="InterPro"/>
</dbReference>
<keyword evidence="10" id="KW-1185">Reference proteome</keyword>
<evidence type="ECO:0000256" key="2">
    <source>
        <dbReference type="ARBA" id="ARBA00022448"/>
    </source>
</evidence>
<evidence type="ECO:0000313" key="10">
    <source>
        <dbReference type="Proteomes" id="UP000036458"/>
    </source>
</evidence>
<feature type="transmembrane region" description="Helical" evidence="7">
    <location>
        <begin position="201"/>
        <end position="229"/>
    </location>
</feature>
<evidence type="ECO:0000256" key="3">
    <source>
        <dbReference type="ARBA" id="ARBA00022475"/>
    </source>
</evidence>
<gene>
    <name evidence="9" type="ORF">TH63_08695</name>
</gene>
<evidence type="ECO:0000313" key="9">
    <source>
        <dbReference type="EMBL" id="AKQ45711.1"/>
    </source>
</evidence>
<dbReference type="GO" id="GO:0005886">
    <property type="term" value="C:plasma membrane"/>
    <property type="evidence" value="ECO:0007669"/>
    <property type="project" value="UniProtKB-SubCell"/>
</dbReference>
<dbReference type="InterPro" id="IPR035906">
    <property type="entry name" value="MetI-like_sf"/>
</dbReference>
<feature type="domain" description="ABC transmembrane type-1" evidence="8">
    <location>
        <begin position="157"/>
        <end position="340"/>
    </location>
</feature>
<protein>
    <recommendedName>
        <fullName evidence="8">ABC transmembrane type-1 domain-containing protein</fullName>
    </recommendedName>
</protein>
<dbReference type="SUPFAM" id="SSF161098">
    <property type="entry name" value="MetI-like"/>
    <property type="match status" value="1"/>
</dbReference>
<keyword evidence="3" id="KW-1003">Cell membrane</keyword>
<evidence type="ECO:0000256" key="7">
    <source>
        <dbReference type="RuleBase" id="RU363032"/>
    </source>
</evidence>
<keyword evidence="5 7" id="KW-1133">Transmembrane helix</keyword>
<feature type="transmembrane region" description="Helical" evidence="7">
    <location>
        <begin position="148"/>
        <end position="170"/>
    </location>
</feature>
<dbReference type="InterPro" id="IPR050366">
    <property type="entry name" value="BP-dependent_transpt_permease"/>
</dbReference>
<dbReference type="PROSITE" id="PS50928">
    <property type="entry name" value="ABC_TM1"/>
    <property type="match status" value="1"/>
</dbReference>
<dbReference type="Proteomes" id="UP000036458">
    <property type="component" value="Chromosome"/>
</dbReference>
<evidence type="ECO:0000256" key="5">
    <source>
        <dbReference type="ARBA" id="ARBA00022989"/>
    </source>
</evidence>
<evidence type="ECO:0000256" key="4">
    <source>
        <dbReference type="ARBA" id="ARBA00022692"/>
    </source>
</evidence>
<dbReference type="InterPro" id="IPR000515">
    <property type="entry name" value="MetI-like"/>
</dbReference>
<organism evidence="9 10">
    <name type="scientific">Rufibacter radiotolerans</name>
    <dbReference type="NCBI Taxonomy" id="1379910"/>
    <lineage>
        <taxon>Bacteria</taxon>
        <taxon>Pseudomonadati</taxon>
        <taxon>Bacteroidota</taxon>
        <taxon>Cytophagia</taxon>
        <taxon>Cytophagales</taxon>
        <taxon>Hymenobacteraceae</taxon>
        <taxon>Rufibacter</taxon>
    </lineage>
</organism>
<keyword evidence="6 7" id="KW-0472">Membrane</keyword>
<name>A0A0H4W5M1_9BACT</name>
<dbReference type="KEGG" id="ruf:TH63_08695"/>
<keyword evidence="2 7" id="KW-0813">Transport</keyword>
<keyword evidence="4 7" id="KW-0812">Transmembrane</keyword>
<dbReference type="PANTHER" id="PTHR43386">
    <property type="entry name" value="OLIGOPEPTIDE TRANSPORT SYSTEM PERMEASE PROTEIN APPC"/>
    <property type="match status" value="1"/>
</dbReference>
<dbReference type="PATRIC" id="fig|1379910.4.peg.1891"/>